<dbReference type="AlphaFoldDB" id="A0A1I3XG02"/>
<dbReference type="RefSeq" id="WP_091712514.1">
    <property type="nucleotide sequence ID" value="NZ_FOSH01000006.1"/>
</dbReference>
<proteinExistence type="predicted"/>
<reference evidence="3" key="1">
    <citation type="submission" date="2016-10" db="EMBL/GenBank/DDBJ databases">
        <authorList>
            <person name="Varghese N."/>
            <person name="Submissions S."/>
        </authorList>
    </citation>
    <scope>NUCLEOTIDE SEQUENCE [LARGE SCALE GENOMIC DNA]</scope>
    <source>
        <strain evidence="3">DSM 11578</strain>
    </source>
</reference>
<dbReference type="PANTHER" id="PTHR33525:SF3">
    <property type="entry name" value="RIBONUCLEASE Y"/>
    <property type="match status" value="1"/>
</dbReference>
<dbReference type="InterPro" id="IPR013976">
    <property type="entry name" value="HDOD"/>
</dbReference>
<dbReference type="Proteomes" id="UP000198924">
    <property type="component" value="Unassembled WGS sequence"/>
</dbReference>
<dbReference type="EMBL" id="FOSH01000006">
    <property type="protein sequence ID" value="SFK18484.1"/>
    <property type="molecule type" value="Genomic_DNA"/>
</dbReference>
<name>A0A1I3XG02_9GAMM</name>
<dbReference type="STRING" id="45496.SAMN04488079_10650"/>
<protein>
    <submittedName>
        <fullName evidence="2">HD-like signal output (HDOD) domain, no enzymatic activity</fullName>
    </submittedName>
</protein>
<gene>
    <name evidence="2" type="ORF">SAMN04488079_10650</name>
</gene>
<dbReference type="OrthoDB" id="9770715at2"/>
<evidence type="ECO:0000313" key="2">
    <source>
        <dbReference type="EMBL" id="SFK18484.1"/>
    </source>
</evidence>
<evidence type="ECO:0000259" key="1">
    <source>
        <dbReference type="PROSITE" id="PS51833"/>
    </source>
</evidence>
<keyword evidence="3" id="KW-1185">Reference proteome</keyword>
<feature type="domain" description="HDOD" evidence="1">
    <location>
        <begin position="15"/>
        <end position="210"/>
    </location>
</feature>
<dbReference type="Gene3D" id="1.10.3210.10">
    <property type="entry name" value="Hypothetical protein af1432"/>
    <property type="match status" value="1"/>
</dbReference>
<dbReference type="SUPFAM" id="SSF109604">
    <property type="entry name" value="HD-domain/PDEase-like"/>
    <property type="match status" value="1"/>
</dbReference>
<dbReference type="PANTHER" id="PTHR33525">
    <property type="match status" value="1"/>
</dbReference>
<dbReference type="InterPro" id="IPR052340">
    <property type="entry name" value="RNase_Y/CdgJ"/>
</dbReference>
<organism evidence="2 3">
    <name type="scientific">Methylophaga sulfidovorans</name>
    <dbReference type="NCBI Taxonomy" id="45496"/>
    <lineage>
        <taxon>Bacteria</taxon>
        <taxon>Pseudomonadati</taxon>
        <taxon>Pseudomonadota</taxon>
        <taxon>Gammaproteobacteria</taxon>
        <taxon>Thiotrichales</taxon>
        <taxon>Piscirickettsiaceae</taxon>
        <taxon>Methylophaga</taxon>
    </lineage>
</organism>
<accession>A0A1I3XG02</accession>
<dbReference type="InterPro" id="IPR003607">
    <property type="entry name" value="HD/PDEase_dom"/>
</dbReference>
<sequence>MTLSAESLVNKSLELVSPPTTYTQLNELMEDPDSSIDDISAVINTDPALATRLLKIVNSPFYGFPSQINTISRAITIIGTRELTNLILATSVLNSFTGIPTSLINMDEFWRHSFASAIASKMLAEECGQRSSERFFIAGLLHNIGSLVIYQTVPELAREAINSAEFGHEVIYEAEQRAMGFDHTHVGEALTKAWRLPKSLQEVARFHHSPSEADEYMIDAAVVHIADILVSSVPFGHSGDSHTPPLDPAAWDLLGLNEYQIPDLLRQVAKQIERLESVMMTEH</sequence>
<evidence type="ECO:0000313" key="3">
    <source>
        <dbReference type="Proteomes" id="UP000198924"/>
    </source>
</evidence>
<dbReference type="PROSITE" id="PS51833">
    <property type="entry name" value="HDOD"/>
    <property type="match status" value="1"/>
</dbReference>
<dbReference type="CDD" id="cd00077">
    <property type="entry name" value="HDc"/>
    <property type="match status" value="1"/>
</dbReference>
<dbReference type="Pfam" id="PF08668">
    <property type="entry name" value="HDOD"/>
    <property type="match status" value="1"/>
</dbReference>